<feature type="domain" description="HPt" evidence="23">
    <location>
        <begin position="731"/>
        <end position="830"/>
    </location>
</feature>
<dbReference type="KEGG" id="cmav:ABHF33_05950"/>
<dbReference type="FunFam" id="3.30.565.10:FF:000010">
    <property type="entry name" value="Sensor histidine kinase RcsC"/>
    <property type="match status" value="1"/>
</dbReference>
<dbReference type="SMART" id="SM00387">
    <property type="entry name" value="HATPase_c"/>
    <property type="match status" value="1"/>
</dbReference>
<evidence type="ECO:0000256" key="9">
    <source>
        <dbReference type="ARBA" id="ARBA00022777"/>
    </source>
</evidence>
<dbReference type="SUPFAM" id="SSF47226">
    <property type="entry name" value="Histidine-containing phosphotransfer domain, HPT domain"/>
    <property type="match status" value="1"/>
</dbReference>
<evidence type="ECO:0000256" key="4">
    <source>
        <dbReference type="ARBA" id="ARBA00022475"/>
    </source>
</evidence>
<dbReference type="InterPro" id="IPR036890">
    <property type="entry name" value="HATPase_C_sf"/>
</dbReference>
<dbReference type="PROSITE" id="PS50109">
    <property type="entry name" value="HIS_KIN"/>
    <property type="match status" value="1"/>
</dbReference>
<dbReference type="CDD" id="cd00082">
    <property type="entry name" value="HisKA"/>
    <property type="match status" value="1"/>
</dbReference>
<dbReference type="Gene3D" id="1.10.287.130">
    <property type="match status" value="1"/>
</dbReference>
<evidence type="ECO:0000313" key="24">
    <source>
        <dbReference type="EMBL" id="XBM01810.1"/>
    </source>
</evidence>
<keyword evidence="4" id="KW-1003">Cell membrane</keyword>
<dbReference type="InterPro" id="IPR008207">
    <property type="entry name" value="Sig_transdc_His_kin_Hpt_dom"/>
</dbReference>
<keyword evidence="13 20" id="KW-0472">Membrane</keyword>
<dbReference type="Gene3D" id="3.40.50.2300">
    <property type="match status" value="2"/>
</dbReference>
<keyword evidence="12" id="KW-0902">Two-component regulatory system</keyword>
<dbReference type="InterPro" id="IPR036641">
    <property type="entry name" value="HPT_dom_sf"/>
</dbReference>
<dbReference type="PANTHER" id="PTHR45339:SF1">
    <property type="entry name" value="HYBRID SIGNAL TRANSDUCTION HISTIDINE KINASE J"/>
    <property type="match status" value="1"/>
</dbReference>
<feature type="transmembrane region" description="Helical" evidence="20">
    <location>
        <begin position="13"/>
        <end position="34"/>
    </location>
</feature>
<evidence type="ECO:0000256" key="1">
    <source>
        <dbReference type="ARBA" id="ARBA00000085"/>
    </source>
</evidence>
<dbReference type="AlphaFoldDB" id="A0AAU7FCN0"/>
<dbReference type="GO" id="GO:0000155">
    <property type="term" value="F:phosphorelay sensor kinase activity"/>
    <property type="evidence" value="ECO:0007669"/>
    <property type="project" value="InterPro"/>
</dbReference>
<feature type="domain" description="Response regulatory" evidence="22">
    <location>
        <begin position="436"/>
        <end position="553"/>
    </location>
</feature>
<evidence type="ECO:0000256" key="14">
    <source>
        <dbReference type="ARBA" id="ARBA00058004"/>
    </source>
</evidence>
<dbReference type="GO" id="GO:0005524">
    <property type="term" value="F:ATP binding"/>
    <property type="evidence" value="ECO:0007669"/>
    <property type="project" value="UniProtKB-KW"/>
</dbReference>
<dbReference type="CDD" id="cd17546">
    <property type="entry name" value="REC_hyHK_CKI1_RcsC-like"/>
    <property type="match status" value="2"/>
</dbReference>
<evidence type="ECO:0000256" key="19">
    <source>
        <dbReference type="PROSITE-ProRule" id="PRU00169"/>
    </source>
</evidence>
<comment type="function">
    <text evidence="14">Member of the two-component regulatory system BvgS/BvgA. Phosphorylates BvgA via a four-step phosphorelay in response to environmental signals.</text>
</comment>
<evidence type="ECO:0000256" key="6">
    <source>
        <dbReference type="ARBA" id="ARBA00022679"/>
    </source>
</evidence>
<keyword evidence="8" id="KW-0547">Nucleotide-binding</keyword>
<dbReference type="InterPro" id="IPR004358">
    <property type="entry name" value="Sig_transdc_His_kin-like_C"/>
</dbReference>
<dbReference type="InterPro" id="IPR036097">
    <property type="entry name" value="HisK_dim/P_sf"/>
</dbReference>
<dbReference type="InterPro" id="IPR011006">
    <property type="entry name" value="CheY-like_superfamily"/>
</dbReference>
<evidence type="ECO:0000256" key="12">
    <source>
        <dbReference type="ARBA" id="ARBA00023012"/>
    </source>
</evidence>
<name>A0AAU7FCN0_9NEIS</name>
<keyword evidence="10" id="KW-0067">ATP-binding</keyword>
<feature type="modified residue" description="4-aspartylphosphate" evidence="19">
    <location>
        <position position="626"/>
    </location>
</feature>
<keyword evidence="7 20" id="KW-0812">Transmembrane</keyword>
<evidence type="ECO:0000256" key="18">
    <source>
        <dbReference type="PROSITE-ProRule" id="PRU00110"/>
    </source>
</evidence>
<comment type="subunit">
    <text evidence="15">At low DSF concentrations, interacts with RpfF.</text>
</comment>
<dbReference type="RefSeq" id="WP_348946053.1">
    <property type="nucleotide sequence ID" value="NZ_CP157355.1"/>
</dbReference>
<evidence type="ECO:0000256" key="17">
    <source>
        <dbReference type="ARBA" id="ARBA00070152"/>
    </source>
</evidence>
<gene>
    <name evidence="24" type="ORF">ABHF33_05950</name>
</gene>
<evidence type="ECO:0000256" key="20">
    <source>
        <dbReference type="SAM" id="Phobius"/>
    </source>
</evidence>
<feature type="modified residue" description="4-aspartylphosphate" evidence="19">
    <location>
        <position position="489"/>
    </location>
</feature>
<dbReference type="SUPFAM" id="SSF55874">
    <property type="entry name" value="ATPase domain of HSP90 chaperone/DNA topoisomerase II/histidine kinase"/>
    <property type="match status" value="1"/>
</dbReference>
<proteinExistence type="predicted"/>
<dbReference type="Pfam" id="PF00072">
    <property type="entry name" value="Response_reg"/>
    <property type="match status" value="2"/>
</dbReference>
<comment type="catalytic activity">
    <reaction evidence="1">
        <text>ATP + protein L-histidine = ADP + protein N-phospho-L-histidine.</text>
        <dbReference type="EC" id="2.7.13.3"/>
    </reaction>
</comment>
<dbReference type="Pfam" id="PF01627">
    <property type="entry name" value="Hpt"/>
    <property type="match status" value="1"/>
</dbReference>
<feature type="modified residue" description="Phosphohistidine" evidence="18">
    <location>
        <position position="770"/>
    </location>
</feature>
<evidence type="ECO:0000256" key="5">
    <source>
        <dbReference type="ARBA" id="ARBA00022553"/>
    </source>
</evidence>
<dbReference type="Gene3D" id="1.20.120.160">
    <property type="entry name" value="HPT domain"/>
    <property type="match status" value="1"/>
</dbReference>
<dbReference type="EC" id="2.7.13.3" evidence="3"/>
<dbReference type="Pfam" id="PF02518">
    <property type="entry name" value="HATPase_c"/>
    <property type="match status" value="1"/>
</dbReference>
<dbReference type="SUPFAM" id="SSF47384">
    <property type="entry name" value="Homodimeric domain of signal transducing histidine kinase"/>
    <property type="match status" value="1"/>
</dbReference>
<dbReference type="InterPro" id="IPR003594">
    <property type="entry name" value="HATPase_dom"/>
</dbReference>
<accession>A0AAU7FCN0</accession>
<dbReference type="PRINTS" id="PR00344">
    <property type="entry name" value="BCTRLSENSOR"/>
</dbReference>
<evidence type="ECO:0000259" key="21">
    <source>
        <dbReference type="PROSITE" id="PS50109"/>
    </source>
</evidence>
<evidence type="ECO:0000256" key="8">
    <source>
        <dbReference type="ARBA" id="ARBA00022741"/>
    </source>
</evidence>
<keyword evidence="9" id="KW-0418">Kinase</keyword>
<dbReference type="InterPro" id="IPR001789">
    <property type="entry name" value="Sig_transdc_resp-reg_receiver"/>
</dbReference>
<sequence length="925" mass="102005">MLRKAAKNSNLELIIITILVVSAVLSATGFYNYTQKKTALLNERAIASNSILNRLSISLPSAIWGFDEKTARGITLSEMDNHFVDSIAIDTDSFKMIELTRSADGKIRDGFGHIGAAKQLKTFEITSTAYGTIGTIRLLINNADIEQKLGEEAKFVIVQMLALNLLLIFFLGIAYYFRRNSQLAEDANQAKSAFLANMSHEIRTPMNAIIGLANLALRSDLSPQQRDYLQKIHSAGLSLLGLLNDVLDLSKIEAGKMPIENISFNLDDVMAHVATMTQNKANEKNLEYLLQIQADVPTTLYGDPTRLGQVLINLVSNAIKFTEQGEVHISCSARFPAPNQVKLRFTVRDTGVGMSTEQCARLFRPFSQADESTTRRFGGTGLGLSICKRLVELMGGDIWVESHPGQGSTFSFDCTFGVAEQQTSILGLPGNLDGMRILVVDDNAAAREILSTALRAYSCRVDTVASACEALAAIKMAEQTAPYSLVFTDWIMPQMDGIELIRQIKSGFGAAPKTVLVTAYDTSTMHNSVDQADAILPKPVNPSALFNTLLSLLHTPNQPAPPISEQLPNLSGAHILLVEDNDINRQIATELLQASRAQVSIAHHGQEALDKIRTAAPDYYSLVLMDLQMPVMDGHQASQLIRQDHAYDHLPIIAMTAHAFADEKERCLKEGMNDHLSKPIDPERMFRVLQQWLKFSPSQHQPGLQLEAAPAWLNRLTQLDTERALERVAANHGLYLDLLQRFARTQLNSAAEIRQALASHDTSSALRLAHTLKGVAGNIGAGHVQKQAQRIEERLRQHGTETRLEADLEAELESFLEAELAELEARLGALAQDMLGLPANEALQWDHRTEEETIGILQQLASMLERQDGESGDYFRSIEARLGLLSADTVAQIHHYIEQYQFKAALTLVISAQDNLSNYDGKAQE</sequence>
<dbReference type="PROSITE" id="PS50894">
    <property type="entry name" value="HPT"/>
    <property type="match status" value="1"/>
</dbReference>
<reference evidence="24" key="1">
    <citation type="submission" date="2024-05" db="EMBL/GenBank/DDBJ databases">
        <authorList>
            <person name="Yang L."/>
            <person name="Pan L."/>
        </authorList>
    </citation>
    <scope>NUCLEOTIDE SEQUENCE</scope>
    <source>
        <strain evidence="24">FCG-7</strain>
    </source>
</reference>
<evidence type="ECO:0000256" key="3">
    <source>
        <dbReference type="ARBA" id="ARBA00012438"/>
    </source>
</evidence>
<protein>
    <recommendedName>
        <fullName evidence="16">Sensory/regulatory protein RpfC</fullName>
        <ecNumber evidence="3">2.7.13.3</ecNumber>
    </recommendedName>
    <alternativeName>
        <fullName evidence="17">Virulence sensor protein BvgS</fullName>
    </alternativeName>
</protein>
<dbReference type="PROSITE" id="PS50110">
    <property type="entry name" value="RESPONSE_REGULATORY"/>
    <property type="match status" value="2"/>
</dbReference>
<dbReference type="FunFam" id="1.10.287.130:FF:000002">
    <property type="entry name" value="Two-component osmosensing histidine kinase"/>
    <property type="match status" value="1"/>
</dbReference>
<dbReference type="SUPFAM" id="SSF52172">
    <property type="entry name" value="CheY-like"/>
    <property type="match status" value="2"/>
</dbReference>
<evidence type="ECO:0000256" key="15">
    <source>
        <dbReference type="ARBA" id="ARBA00064003"/>
    </source>
</evidence>
<dbReference type="SMART" id="SM00448">
    <property type="entry name" value="REC"/>
    <property type="match status" value="2"/>
</dbReference>
<dbReference type="Gene3D" id="3.30.565.10">
    <property type="entry name" value="Histidine kinase-like ATPase, C-terminal domain"/>
    <property type="match status" value="1"/>
</dbReference>
<feature type="domain" description="Response regulatory" evidence="22">
    <location>
        <begin position="574"/>
        <end position="693"/>
    </location>
</feature>
<dbReference type="EMBL" id="CP157355">
    <property type="protein sequence ID" value="XBM01810.1"/>
    <property type="molecule type" value="Genomic_DNA"/>
</dbReference>
<evidence type="ECO:0000259" key="23">
    <source>
        <dbReference type="PROSITE" id="PS50894"/>
    </source>
</evidence>
<keyword evidence="5 19" id="KW-0597">Phosphoprotein</keyword>
<dbReference type="PANTHER" id="PTHR45339">
    <property type="entry name" value="HYBRID SIGNAL TRANSDUCTION HISTIDINE KINASE J"/>
    <property type="match status" value="1"/>
</dbReference>
<evidence type="ECO:0000259" key="22">
    <source>
        <dbReference type="PROSITE" id="PS50110"/>
    </source>
</evidence>
<evidence type="ECO:0000256" key="11">
    <source>
        <dbReference type="ARBA" id="ARBA00022989"/>
    </source>
</evidence>
<dbReference type="InterPro" id="IPR005467">
    <property type="entry name" value="His_kinase_dom"/>
</dbReference>
<dbReference type="SMART" id="SM00388">
    <property type="entry name" value="HisKA"/>
    <property type="match status" value="1"/>
</dbReference>
<dbReference type="CDD" id="cd16922">
    <property type="entry name" value="HATPase_EvgS-ArcB-TorS-like"/>
    <property type="match status" value="1"/>
</dbReference>
<evidence type="ECO:0000256" key="10">
    <source>
        <dbReference type="ARBA" id="ARBA00022840"/>
    </source>
</evidence>
<dbReference type="InterPro" id="IPR003661">
    <property type="entry name" value="HisK_dim/P_dom"/>
</dbReference>
<evidence type="ECO:0000256" key="13">
    <source>
        <dbReference type="ARBA" id="ARBA00023136"/>
    </source>
</evidence>
<keyword evidence="11 20" id="KW-1133">Transmembrane helix</keyword>
<evidence type="ECO:0000256" key="2">
    <source>
        <dbReference type="ARBA" id="ARBA00004651"/>
    </source>
</evidence>
<evidence type="ECO:0000256" key="16">
    <source>
        <dbReference type="ARBA" id="ARBA00068150"/>
    </source>
</evidence>
<feature type="transmembrane region" description="Helical" evidence="20">
    <location>
        <begin position="155"/>
        <end position="177"/>
    </location>
</feature>
<comment type="subcellular location">
    <subcellularLocation>
        <location evidence="2">Cell membrane</location>
        <topology evidence="2">Multi-pass membrane protein</topology>
    </subcellularLocation>
</comment>
<dbReference type="Pfam" id="PF00512">
    <property type="entry name" value="HisKA"/>
    <property type="match status" value="1"/>
</dbReference>
<dbReference type="CDD" id="cd00088">
    <property type="entry name" value="HPT"/>
    <property type="match status" value="1"/>
</dbReference>
<evidence type="ECO:0000256" key="7">
    <source>
        <dbReference type="ARBA" id="ARBA00022692"/>
    </source>
</evidence>
<organism evidence="24">
    <name type="scientific">Chitinibacter mangrovi</name>
    <dbReference type="NCBI Taxonomy" id="3153927"/>
    <lineage>
        <taxon>Bacteria</taxon>
        <taxon>Pseudomonadati</taxon>
        <taxon>Pseudomonadota</taxon>
        <taxon>Betaproteobacteria</taxon>
        <taxon>Neisseriales</taxon>
        <taxon>Chitinibacteraceae</taxon>
        <taxon>Chitinibacter</taxon>
    </lineage>
</organism>
<dbReference type="GO" id="GO:0005886">
    <property type="term" value="C:plasma membrane"/>
    <property type="evidence" value="ECO:0007669"/>
    <property type="project" value="UniProtKB-SubCell"/>
</dbReference>
<keyword evidence="6" id="KW-0808">Transferase</keyword>
<feature type="domain" description="Histidine kinase" evidence="21">
    <location>
        <begin position="197"/>
        <end position="418"/>
    </location>
</feature>